<accession>A0AA96KEP5</accession>
<sequence>MTLSLVDIQAKAIKSLKRYLRPEGRDTDDLRAVARAFVEARAHFYTPKGDPDWTGRSHAYREWVREVMSSAHVPPSDLASLQAAIRYHVGAALREVLDAEQLADLGLRSDTPRERSVQKRERISETLNLVTGGAALTTPSEILAALAVVEATLRRIEATPNADEAAALGRVAALAEDLKAKS</sequence>
<proteinExistence type="predicted"/>
<dbReference type="Proteomes" id="UP001303520">
    <property type="component" value="Segment"/>
</dbReference>
<name>A0AA96KEP5_9CAUD</name>
<keyword evidence="2" id="KW-1185">Reference proteome</keyword>
<gene>
    <name evidence="1" type="primary">23</name>
    <name evidence="1" type="ORF">SEA_CALLINALLBARBZ_23</name>
</gene>
<evidence type="ECO:0000313" key="1">
    <source>
        <dbReference type="EMBL" id="WNN93673.1"/>
    </source>
</evidence>
<organism evidence="1 2">
    <name type="scientific">Arthrobacter phage CallinAllBarbz</name>
    <dbReference type="NCBI Taxonomy" id="3077790"/>
    <lineage>
        <taxon>Viruses</taxon>
        <taxon>Duplodnaviria</taxon>
        <taxon>Heunggongvirae</taxon>
        <taxon>Uroviricota</taxon>
        <taxon>Caudoviricetes</taxon>
        <taxon>Casidaviridae</taxon>
        <taxon>Baileybluvirus</taxon>
        <taxon>Baileybluvirus callinallbarbz</taxon>
    </lineage>
</organism>
<reference evidence="2" key="1">
    <citation type="submission" date="2024-05" db="EMBL/GenBank/DDBJ databases">
        <authorList>
            <person name="Garin V.P."/>
            <person name="Arshad I."/>
            <person name="Mak A."/>
            <person name="Orr M.A."/>
            <person name="Cho C."/>
            <person name="Kyla G.P."/>
            <person name="Liu J."/>
            <person name="Peri J.N."/>
            <person name="Esherick S.A."/>
            <person name="Shera S."/>
            <person name="Suani E."/>
            <person name="Faulkner C."/>
            <person name="Bonthala P."/>
            <person name="Wong M.A."/>
            <person name="Yao J."/>
            <person name="Santaolaya C."/>
            <person name="Santos E.A."/>
            <person name="Qin K."/>
            <person name="Yang E."/>
            <person name="Shao S.B."/>
            <person name="Moore J.P."/>
            <person name="Mathkour Y.H."/>
            <person name="Gallagher H.R."/>
            <person name="White L.T."/>
            <person name="Givan S.V."/>
            <person name="Chan R.W."/>
            <person name="Infante A."/>
            <person name="Anand S."/>
            <person name="Almeida T.I."/>
            <person name="De G.A."/>
            <person name="Trinh U.L."/>
            <person name="Bhatt K."/>
            <person name="Sanoyca A.J."/>
            <person name="Chong T."/>
            <person name="Liu R."/>
            <person name="Liang E."/>
            <person name="Castellanos S."/>
            <person name="Chang A.P."/>
            <person name="Stephenson J.C."/>
            <person name="Zorawik M."/>
            <person name="Garza D.R."/>
            <person name="Reddi K."/>
            <person name="Bouklas T."/>
            <person name="Freise A.C."/>
            <person name="Klyczek K."/>
            <person name="Ko C."/>
            <person name="Russell D.A."/>
            <person name="Jacobs-Sera D."/>
            <person name="Hatfull G.F."/>
        </authorList>
    </citation>
    <scope>NUCLEOTIDE SEQUENCE [LARGE SCALE GENOMIC DNA]</scope>
</reference>
<dbReference type="EMBL" id="OR553891">
    <property type="protein sequence ID" value="WNN93673.1"/>
    <property type="molecule type" value="Genomic_DNA"/>
</dbReference>
<evidence type="ECO:0000313" key="2">
    <source>
        <dbReference type="Proteomes" id="UP001303520"/>
    </source>
</evidence>
<protein>
    <submittedName>
        <fullName evidence="1">Uncharacterized protein</fullName>
    </submittedName>
</protein>